<keyword evidence="9" id="KW-0472">Membrane</keyword>
<dbReference type="Gene3D" id="3.30.565.10">
    <property type="entry name" value="Histidine kinase-like ATPase, C-terminal domain"/>
    <property type="match status" value="1"/>
</dbReference>
<dbReference type="Proteomes" id="UP000503447">
    <property type="component" value="Chromosome"/>
</dbReference>
<keyword evidence="6" id="KW-0418">Kinase</keyword>
<dbReference type="Pfam" id="PF02518">
    <property type="entry name" value="HATPase_c"/>
    <property type="match status" value="1"/>
</dbReference>
<dbReference type="Pfam" id="PF00512">
    <property type="entry name" value="HisKA"/>
    <property type="match status" value="1"/>
</dbReference>
<dbReference type="SMART" id="SM00388">
    <property type="entry name" value="HisKA"/>
    <property type="match status" value="1"/>
</dbReference>
<keyword evidence="8" id="KW-0902">Two-component regulatory system</keyword>
<comment type="catalytic activity">
    <reaction evidence="1">
        <text>ATP + protein L-histidine = ADP + protein N-phospho-L-histidine.</text>
        <dbReference type="EC" id="2.7.13.3"/>
    </reaction>
</comment>
<dbReference type="PROSITE" id="PS50109">
    <property type="entry name" value="HIS_KIN"/>
    <property type="match status" value="1"/>
</dbReference>
<organism evidence="11 12">
    <name type="scientific">Frigoriglobus tundricola</name>
    <dbReference type="NCBI Taxonomy" id="2774151"/>
    <lineage>
        <taxon>Bacteria</taxon>
        <taxon>Pseudomonadati</taxon>
        <taxon>Planctomycetota</taxon>
        <taxon>Planctomycetia</taxon>
        <taxon>Gemmatales</taxon>
        <taxon>Gemmataceae</taxon>
        <taxon>Frigoriglobus</taxon>
    </lineage>
</organism>
<evidence type="ECO:0000256" key="9">
    <source>
        <dbReference type="SAM" id="Phobius"/>
    </source>
</evidence>
<dbReference type="PRINTS" id="PR00344">
    <property type="entry name" value="BCTRLSENSOR"/>
</dbReference>
<dbReference type="RefSeq" id="WP_171475345.1">
    <property type="nucleotide sequence ID" value="NZ_CP053452.2"/>
</dbReference>
<evidence type="ECO:0000256" key="7">
    <source>
        <dbReference type="ARBA" id="ARBA00022840"/>
    </source>
</evidence>
<dbReference type="KEGG" id="ftj:FTUN_8270"/>
<keyword evidence="12" id="KW-1185">Reference proteome</keyword>
<dbReference type="GO" id="GO:0005524">
    <property type="term" value="F:ATP binding"/>
    <property type="evidence" value="ECO:0007669"/>
    <property type="project" value="UniProtKB-KW"/>
</dbReference>
<protein>
    <recommendedName>
        <fullName evidence="2">histidine kinase</fullName>
        <ecNumber evidence="2">2.7.13.3</ecNumber>
    </recommendedName>
</protein>
<dbReference type="EMBL" id="CP053452">
    <property type="protein sequence ID" value="QJX00638.1"/>
    <property type="molecule type" value="Genomic_DNA"/>
</dbReference>
<feature type="transmembrane region" description="Helical" evidence="9">
    <location>
        <begin position="181"/>
        <end position="201"/>
    </location>
</feature>
<gene>
    <name evidence="11" type="ORF">FTUN_8270</name>
</gene>
<dbReference type="InterPro" id="IPR003661">
    <property type="entry name" value="HisK_dim/P_dom"/>
</dbReference>
<dbReference type="InterPro" id="IPR004358">
    <property type="entry name" value="Sig_transdc_His_kin-like_C"/>
</dbReference>
<feature type="domain" description="Histidine kinase" evidence="10">
    <location>
        <begin position="280"/>
        <end position="488"/>
    </location>
</feature>
<evidence type="ECO:0000313" key="11">
    <source>
        <dbReference type="EMBL" id="QJX00638.1"/>
    </source>
</evidence>
<dbReference type="PANTHER" id="PTHR43065:SF10">
    <property type="entry name" value="PEROXIDE STRESS-ACTIVATED HISTIDINE KINASE MAK3"/>
    <property type="match status" value="1"/>
</dbReference>
<evidence type="ECO:0000256" key="2">
    <source>
        <dbReference type="ARBA" id="ARBA00012438"/>
    </source>
</evidence>
<dbReference type="AlphaFoldDB" id="A0A6M5Z2K3"/>
<dbReference type="InterPro" id="IPR036890">
    <property type="entry name" value="HATPase_C_sf"/>
</dbReference>
<evidence type="ECO:0000313" key="12">
    <source>
        <dbReference type="Proteomes" id="UP000503447"/>
    </source>
</evidence>
<dbReference type="InterPro" id="IPR003594">
    <property type="entry name" value="HATPase_dom"/>
</dbReference>
<reference evidence="12" key="1">
    <citation type="submission" date="2020-05" db="EMBL/GenBank/DDBJ databases">
        <title>Frigoriglobus tundricola gen. nov., sp. nov., a psychrotolerant cellulolytic planctomycete of the family Gemmataceae with two divergent copies of 16S rRNA gene.</title>
        <authorList>
            <person name="Kulichevskaya I.S."/>
            <person name="Ivanova A.A."/>
            <person name="Naumoff D.G."/>
            <person name="Beletsky A.V."/>
            <person name="Rijpstra W.I.C."/>
            <person name="Sinninghe Damste J.S."/>
            <person name="Mardanov A.V."/>
            <person name="Ravin N.V."/>
            <person name="Dedysh S.N."/>
        </authorList>
    </citation>
    <scope>NUCLEOTIDE SEQUENCE [LARGE SCALE GENOMIC DNA]</scope>
    <source>
        <strain evidence="12">PL17</strain>
    </source>
</reference>
<keyword evidence="5" id="KW-0547">Nucleotide-binding</keyword>
<feature type="transmembrane region" description="Helical" evidence="9">
    <location>
        <begin position="12"/>
        <end position="31"/>
    </location>
</feature>
<proteinExistence type="predicted"/>
<sequence>MNPFLFARHSVPYMTLGGFVAIACLTSTWYINRLQADLARAVRHDAARMRAAGELQIRLRQLRFHSLMVAADPSGSRKRVMADDRELVLAALEDVRRECDAGDDLRLLAVIDDAYQEYEASLVTRAVATTGLTGRDLIHWADAHPVQGLLQPCRELADRQSDRMAQSVLRSDAQTTWAGRLLFAFGLVGAFGGVLTGYATARGLTRRAAQLSVRVRAVQAHLDQDVGALTVEGPARLGDLDAELDRVVGRVKDVCQRLQEQERDLLRAEQLAAVGHLAAGVAHEVRNPLTGIKFLIEGALRTTNPVPLTGEDLRLIRTEVVRIERTVQGLLDFARRPPLDRRPHDLGQLVTEAVGIARGRADAKAVSLTVDTPPAPIAVTVDRDQMLSLLTNLLFNAVDATPPRGSVFVRTRATPNGTLTVEVADTGPGIDPNMADRLFTPFVTTKPTGTGLGLTVARRVATDHGGALTAANREAGGAAFLLTLPTTEARGAEAAAR</sequence>
<evidence type="ECO:0000256" key="6">
    <source>
        <dbReference type="ARBA" id="ARBA00022777"/>
    </source>
</evidence>
<keyword evidence="9" id="KW-1133">Transmembrane helix</keyword>
<keyword evidence="7" id="KW-0067">ATP-binding</keyword>
<dbReference type="InterPro" id="IPR036097">
    <property type="entry name" value="HisK_dim/P_sf"/>
</dbReference>
<evidence type="ECO:0000256" key="1">
    <source>
        <dbReference type="ARBA" id="ARBA00000085"/>
    </source>
</evidence>
<dbReference type="GO" id="GO:0000155">
    <property type="term" value="F:phosphorelay sensor kinase activity"/>
    <property type="evidence" value="ECO:0007669"/>
    <property type="project" value="InterPro"/>
</dbReference>
<keyword evidence="4" id="KW-0808">Transferase</keyword>
<accession>A0A6M5Z2K3</accession>
<evidence type="ECO:0000259" key="10">
    <source>
        <dbReference type="PROSITE" id="PS50109"/>
    </source>
</evidence>
<dbReference type="PANTHER" id="PTHR43065">
    <property type="entry name" value="SENSOR HISTIDINE KINASE"/>
    <property type="match status" value="1"/>
</dbReference>
<keyword evidence="9" id="KW-0812">Transmembrane</keyword>
<evidence type="ECO:0000256" key="3">
    <source>
        <dbReference type="ARBA" id="ARBA00022553"/>
    </source>
</evidence>
<evidence type="ECO:0000256" key="4">
    <source>
        <dbReference type="ARBA" id="ARBA00022679"/>
    </source>
</evidence>
<dbReference type="SUPFAM" id="SSF47384">
    <property type="entry name" value="Homodimeric domain of signal transducing histidine kinase"/>
    <property type="match status" value="1"/>
</dbReference>
<dbReference type="EC" id="2.7.13.3" evidence="2"/>
<name>A0A6M5Z2K3_9BACT</name>
<dbReference type="Gene3D" id="1.10.287.130">
    <property type="match status" value="1"/>
</dbReference>
<dbReference type="InterPro" id="IPR005467">
    <property type="entry name" value="His_kinase_dom"/>
</dbReference>
<dbReference type="SUPFAM" id="SSF55874">
    <property type="entry name" value="ATPase domain of HSP90 chaperone/DNA topoisomerase II/histidine kinase"/>
    <property type="match status" value="1"/>
</dbReference>
<dbReference type="CDD" id="cd00082">
    <property type="entry name" value="HisKA"/>
    <property type="match status" value="1"/>
</dbReference>
<dbReference type="SMART" id="SM00387">
    <property type="entry name" value="HATPase_c"/>
    <property type="match status" value="1"/>
</dbReference>
<keyword evidence="3" id="KW-0597">Phosphoprotein</keyword>
<evidence type="ECO:0000256" key="5">
    <source>
        <dbReference type="ARBA" id="ARBA00022741"/>
    </source>
</evidence>
<evidence type="ECO:0000256" key="8">
    <source>
        <dbReference type="ARBA" id="ARBA00023012"/>
    </source>
</evidence>